<sequence>MIVIYSKPDPLPLLNECGGLLANYSNSCLRNFNNSLLDASVMMWIKQSSYFLVETQLIGVVLKEFQFIT</sequence>
<name>A0ABX5R8H5_9PSED</name>
<gene>
    <name evidence="1" type="ORF">C3B55_00600</name>
</gene>
<dbReference type="Proteomes" id="UP000288953">
    <property type="component" value="Chromosome"/>
</dbReference>
<dbReference type="EMBL" id="CP026512">
    <property type="protein sequence ID" value="QAX81932.1"/>
    <property type="molecule type" value="Genomic_DNA"/>
</dbReference>
<accession>A0ABX5R8H5</accession>
<organism evidence="1 2">
    <name type="scientific">Candidatus Pseudomonas adelgestsugas</name>
    <dbReference type="NCBI Taxonomy" id="1302376"/>
    <lineage>
        <taxon>Bacteria</taxon>
        <taxon>Pseudomonadati</taxon>
        <taxon>Pseudomonadota</taxon>
        <taxon>Gammaproteobacteria</taxon>
        <taxon>Pseudomonadales</taxon>
        <taxon>Pseudomonadaceae</taxon>
        <taxon>Pseudomonas</taxon>
    </lineage>
</organism>
<reference evidence="1 2" key="1">
    <citation type="journal article" date="2018" name="Genome Biol. Evol.">
        <title>Partnering With a Pest: Genomes of Hemlock Woolly Adelgid Symbionts Reveal Atypical Nutritional Provisioning Patterns in Dual-Obligate Bacteria.</title>
        <authorList>
            <person name="Weglarz K.M."/>
            <person name="Havill N.P."/>
            <person name="Burke G.R."/>
            <person name="von Dohlen C.D."/>
        </authorList>
    </citation>
    <scope>NUCLEOTIDE SEQUENCE [LARGE SCALE GENOMIC DNA]</scope>
    <source>
        <strain evidence="1 2">HWA_ENA</strain>
    </source>
</reference>
<evidence type="ECO:0000313" key="2">
    <source>
        <dbReference type="Proteomes" id="UP000288953"/>
    </source>
</evidence>
<keyword evidence="2" id="KW-1185">Reference proteome</keyword>
<proteinExistence type="predicted"/>
<evidence type="ECO:0000313" key="1">
    <source>
        <dbReference type="EMBL" id="QAX81932.1"/>
    </source>
</evidence>
<protein>
    <submittedName>
        <fullName evidence="1">Uncharacterized protein</fullName>
    </submittedName>
</protein>